<keyword evidence="1" id="KW-0732">Signal</keyword>
<organism evidence="3 4">
    <name type="scientific">Chryseobacterium pennae</name>
    <dbReference type="NCBI Taxonomy" id="2258962"/>
    <lineage>
        <taxon>Bacteria</taxon>
        <taxon>Pseudomonadati</taxon>
        <taxon>Bacteroidota</taxon>
        <taxon>Flavobacteriia</taxon>
        <taxon>Flavobacteriales</taxon>
        <taxon>Weeksellaceae</taxon>
        <taxon>Chryseobacterium group</taxon>
        <taxon>Chryseobacterium</taxon>
    </lineage>
</organism>
<comment type="caution">
    <text evidence="3">The sequence shown here is derived from an EMBL/GenBank/DDBJ whole genome shotgun (WGS) entry which is preliminary data.</text>
</comment>
<dbReference type="AlphaFoldDB" id="A0A3D9BZU5"/>
<dbReference type="EMBL" id="QNVT01000058">
    <property type="protein sequence ID" value="REC59055.1"/>
    <property type="molecule type" value="Genomic_DNA"/>
</dbReference>
<name>A0A3D9BZU5_9FLAO</name>
<dbReference type="Pfam" id="PF16747">
    <property type="entry name" value="Adhesin_E"/>
    <property type="match status" value="1"/>
</dbReference>
<evidence type="ECO:0000313" key="3">
    <source>
        <dbReference type="EMBL" id="REC59055.1"/>
    </source>
</evidence>
<reference evidence="4" key="1">
    <citation type="submission" date="2018-06" db="EMBL/GenBank/DDBJ databases">
        <authorList>
            <person name="Lum Nde A."/>
            <person name="Hugo C."/>
        </authorList>
    </citation>
    <scope>NUCLEOTIDE SEQUENCE [LARGE SCALE GENOMIC DNA]</scope>
    <source>
        <strain evidence="4">1_F178</strain>
    </source>
</reference>
<dbReference type="Proteomes" id="UP000256686">
    <property type="component" value="Unassembled WGS sequence"/>
</dbReference>
<feature type="signal peptide" evidence="1">
    <location>
        <begin position="1"/>
        <end position="20"/>
    </location>
</feature>
<feature type="domain" description="Surface-adhesin protein E-like" evidence="2">
    <location>
        <begin position="46"/>
        <end position="152"/>
    </location>
</feature>
<feature type="chain" id="PRO_5017776385" description="Surface-adhesin protein E-like domain-containing protein" evidence="1">
    <location>
        <begin position="21"/>
        <end position="155"/>
    </location>
</feature>
<protein>
    <recommendedName>
        <fullName evidence="2">Surface-adhesin protein E-like domain-containing protein</fullName>
    </recommendedName>
</protein>
<evidence type="ECO:0000259" key="2">
    <source>
        <dbReference type="Pfam" id="PF16747"/>
    </source>
</evidence>
<evidence type="ECO:0000313" key="4">
    <source>
        <dbReference type="Proteomes" id="UP000256686"/>
    </source>
</evidence>
<sequence>MKKLLFITVLLLSIPIPSQQGVDSIYIPQYDKSFDDQGFQYATTSVDGKRYYIKMDKTQKLFDKTIMSVDVWVKYSYTSKTKGKNGKSKKIDTGHYLEYMNFDCSGKTYTGGEILQYNSTGKLINRDEKLSNITRRIVPGSVSEGLFEAVCRKTN</sequence>
<keyword evidence="4" id="KW-1185">Reference proteome</keyword>
<dbReference type="RefSeq" id="WP_115973997.1">
    <property type="nucleotide sequence ID" value="NZ_QNVT01000058.1"/>
</dbReference>
<dbReference type="InterPro" id="IPR031939">
    <property type="entry name" value="Adhesin_E-like"/>
</dbReference>
<gene>
    <name evidence="3" type="ORF">DRF65_28040</name>
</gene>
<evidence type="ECO:0000256" key="1">
    <source>
        <dbReference type="SAM" id="SignalP"/>
    </source>
</evidence>
<accession>A0A3D9BZU5</accession>
<proteinExistence type="predicted"/>